<evidence type="ECO:0000313" key="3">
    <source>
        <dbReference type="Proteomes" id="UP001171916"/>
    </source>
</evidence>
<protein>
    <recommendedName>
        <fullName evidence="4">6-bladed beta-propeller</fullName>
    </recommendedName>
</protein>
<dbReference type="PROSITE" id="PS51257">
    <property type="entry name" value="PROKAR_LIPOPROTEIN"/>
    <property type="match status" value="1"/>
</dbReference>
<evidence type="ECO:0000256" key="1">
    <source>
        <dbReference type="SAM" id="SignalP"/>
    </source>
</evidence>
<dbReference type="Proteomes" id="UP001171916">
    <property type="component" value="Unassembled WGS sequence"/>
</dbReference>
<keyword evidence="1" id="KW-0732">Signal</keyword>
<accession>A0ABT7Y997</accession>
<dbReference type="EMBL" id="JAUEPH010000001">
    <property type="protein sequence ID" value="MDN3203083.1"/>
    <property type="molecule type" value="Genomic_DNA"/>
</dbReference>
<dbReference type="RefSeq" id="WP_289998634.1">
    <property type="nucleotide sequence ID" value="NZ_JAUEPH010000001.1"/>
</dbReference>
<reference evidence="2" key="1">
    <citation type="submission" date="2023-06" db="EMBL/GenBank/DDBJ databases">
        <title>Robiginitalea aurantiacus sp. nov. and Algoriphagus sediminis sp. nov., isolated from coastal sediment.</title>
        <authorList>
            <person name="Zhou Z.Y."/>
            <person name="An J."/>
            <person name="Jia Y.W."/>
            <person name="Du Z.J."/>
        </authorList>
    </citation>
    <scope>NUCLEOTIDE SEQUENCE</scope>
    <source>
        <strain evidence="2">C2-7</strain>
    </source>
</reference>
<gene>
    <name evidence="2" type="ORF">QVH07_02940</name>
</gene>
<feature type="chain" id="PRO_5047138481" description="6-bladed beta-propeller" evidence="1">
    <location>
        <begin position="20"/>
        <end position="378"/>
    </location>
</feature>
<keyword evidence="3" id="KW-1185">Reference proteome</keyword>
<name>A0ABT7Y997_9BACT</name>
<feature type="signal peptide" evidence="1">
    <location>
        <begin position="1"/>
        <end position="19"/>
    </location>
</feature>
<evidence type="ECO:0008006" key="4">
    <source>
        <dbReference type="Google" id="ProtNLM"/>
    </source>
</evidence>
<proteinExistence type="predicted"/>
<comment type="caution">
    <text evidence="2">The sequence shown here is derived from an EMBL/GenBank/DDBJ whole genome shotgun (WGS) entry which is preliminary data.</text>
</comment>
<sequence length="378" mass="43859">MKRLILALLVVGTFFTSCSENQSGSENNPTQGIWELEIVDSIQVDHLGEISTGDFRDGIGVLFDYTSNTLIKIDETGKILTKKTFPQDGPDSFQFLNTVEIDSLGGVYIKNFMNAFYYLNSDLSVARKIEMPFPSTSFDGATDSKAFELWKGKILMWYAGRDDKSPYENHYLRDEFLLELFDESEGESKAMLRTPSVSKFASDQLYDRPSISFSIHDDHVYLTFSNEPLVHVYDLNRNGEYVESLDFKPSRFILGRELKDEFDYADYSELVEGRIWSIYARDDGVLIKYGEGMDEEQFTIGDYLNEENFPKLQNNIKKYYKVYTEEEGWSHDIYIPNQIGQVFEVESISEPFFALRNDEFLGEERDYITFYKLQLKKK</sequence>
<evidence type="ECO:0000313" key="2">
    <source>
        <dbReference type="EMBL" id="MDN3203083.1"/>
    </source>
</evidence>
<organism evidence="2 3">
    <name type="scientific">Algoriphagus sediminis</name>
    <dbReference type="NCBI Taxonomy" id="3057113"/>
    <lineage>
        <taxon>Bacteria</taxon>
        <taxon>Pseudomonadati</taxon>
        <taxon>Bacteroidota</taxon>
        <taxon>Cytophagia</taxon>
        <taxon>Cytophagales</taxon>
        <taxon>Cyclobacteriaceae</taxon>
        <taxon>Algoriphagus</taxon>
    </lineage>
</organism>